<evidence type="ECO:0000256" key="1">
    <source>
        <dbReference type="ARBA" id="ARBA00009995"/>
    </source>
</evidence>
<comment type="catalytic activity">
    <reaction evidence="5">
        <text>glucuronate acceptor + UDP-alpha-D-glucuronate = acceptor beta-D-glucuronoside + UDP + H(+)</text>
        <dbReference type="Rhea" id="RHEA:21032"/>
        <dbReference type="ChEBI" id="CHEBI:15378"/>
        <dbReference type="ChEBI" id="CHEBI:58052"/>
        <dbReference type="ChEBI" id="CHEBI:58223"/>
        <dbReference type="ChEBI" id="CHEBI:132367"/>
        <dbReference type="ChEBI" id="CHEBI:132368"/>
        <dbReference type="EC" id="2.4.1.17"/>
    </reaction>
</comment>
<dbReference type="PANTHER" id="PTHR48043:SF159">
    <property type="entry name" value="EG:EG0003.4 PROTEIN-RELATED"/>
    <property type="match status" value="1"/>
</dbReference>
<dbReference type="EMBL" id="JAPWTJ010000269">
    <property type="protein sequence ID" value="KAJ8980271.1"/>
    <property type="molecule type" value="Genomic_DNA"/>
</dbReference>
<evidence type="ECO:0000313" key="7">
    <source>
        <dbReference type="Proteomes" id="UP001162164"/>
    </source>
</evidence>
<feature type="transmembrane region" description="Helical" evidence="5">
    <location>
        <begin position="452"/>
        <end position="470"/>
    </location>
</feature>
<evidence type="ECO:0000256" key="4">
    <source>
        <dbReference type="RuleBase" id="RU003718"/>
    </source>
</evidence>
<dbReference type="InterPro" id="IPR002213">
    <property type="entry name" value="UDP_glucos_trans"/>
</dbReference>
<keyword evidence="3 4" id="KW-0808">Transferase</keyword>
<keyword evidence="5" id="KW-0732">Signal</keyword>
<comment type="subcellular location">
    <subcellularLocation>
        <location evidence="5">Membrane</location>
        <topology evidence="5">Single-pass membrane protein</topology>
    </subcellularLocation>
</comment>
<feature type="chain" id="PRO_5044956012" description="UDP-glucuronosyltransferase" evidence="5">
    <location>
        <begin position="20"/>
        <end position="487"/>
    </location>
</feature>
<proteinExistence type="inferred from homology"/>
<dbReference type="InterPro" id="IPR035595">
    <property type="entry name" value="UDP_glycos_trans_CS"/>
</dbReference>
<evidence type="ECO:0000256" key="5">
    <source>
        <dbReference type="RuleBase" id="RU362059"/>
    </source>
</evidence>
<keyword evidence="5" id="KW-0812">Transmembrane</keyword>
<keyword evidence="7" id="KW-1185">Reference proteome</keyword>
<protein>
    <recommendedName>
        <fullName evidence="5">UDP-glucuronosyltransferase</fullName>
        <ecNumber evidence="5">2.4.1.17</ecNumber>
    </recommendedName>
</protein>
<evidence type="ECO:0000256" key="2">
    <source>
        <dbReference type="ARBA" id="ARBA00022676"/>
    </source>
</evidence>
<keyword evidence="5" id="KW-1133">Transmembrane helix</keyword>
<comment type="similarity">
    <text evidence="1 4">Belongs to the UDP-glycosyltransferase family.</text>
</comment>
<dbReference type="SUPFAM" id="SSF53756">
    <property type="entry name" value="UDP-Glycosyltransferase/glycogen phosphorylase"/>
    <property type="match status" value="1"/>
</dbReference>
<dbReference type="Pfam" id="PF00201">
    <property type="entry name" value="UDPGT"/>
    <property type="match status" value="1"/>
</dbReference>
<keyword evidence="5" id="KW-0472">Membrane</keyword>
<sequence length="487" mass="55289">MRFIVVLFALVLTVTIVKCSRILVVFPMSAQSHFILGSSLAKALAEAGHDVTYVSLFEEKNPPKNGKYTEVVLTGTMGVAGNSKMNFFDFEKMNPFLNIPVMGMICNTNLLKSGQHFDAVIIEQFNNDALKALAYHYNAPLILFSTIGANPWINNLVGNPSPPSYIPDIFLSYTSNMTFWQRLVNFLYSILSELYKQFIFLPEQNRLMKEVFPDVPDLSTLYYNVSLILVNSHESTNQPVPHVPNMIDIGGFHVHPGKELPKDLKDFMDNATEGVVYFSMGSNIKPSQMVEEKRNAILRSFGKLKQKVLWKWDEDNLPGKPNNVIISKWFPQQDILAHRNTKLFVTHGGLLSTTETVYHGVPILALPIFGDQKMNAARAQMNGIGISLSYSDLTEENFAETLDLLLNDQTYSENAKRRSKLMKDRPVKPKDLAVYWTEYIIRHNGAPHLRTYHGIMSISTVFVVIIYILIRRTFCNKKTRSHKVKKS</sequence>
<comment type="caution">
    <text evidence="6">The sequence shown here is derived from an EMBL/GenBank/DDBJ whole genome shotgun (WGS) entry which is preliminary data.</text>
</comment>
<dbReference type="Proteomes" id="UP001162164">
    <property type="component" value="Unassembled WGS sequence"/>
</dbReference>
<gene>
    <name evidence="6" type="ORF">NQ317_005129</name>
</gene>
<evidence type="ECO:0000313" key="6">
    <source>
        <dbReference type="EMBL" id="KAJ8980271.1"/>
    </source>
</evidence>
<name>A0ABQ9JPS1_9CUCU</name>
<feature type="signal peptide" evidence="5">
    <location>
        <begin position="1"/>
        <end position="19"/>
    </location>
</feature>
<dbReference type="Gene3D" id="3.40.50.2000">
    <property type="entry name" value="Glycogen Phosphorylase B"/>
    <property type="match status" value="1"/>
</dbReference>
<dbReference type="PANTHER" id="PTHR48043">
    <property type="entry name" value="EG:EG0003.4 PROTEIN-RELATED"/>
    <property type="match status" value="1"/>
</dbReference>
<accession>A0ABQ9JPS1</accession>
<reference evidence="6" key="1">
    <citation type="journal article" date="2023" name="Insect Mol. Biol.">
        <title>Genome sequencing provides insights into the evolution of gene families encoding plant cell wall-degrading enzymes in longhorned beetles.</title>
        <authorList>
            <person name="Shin N.R."/>
            <person name="Okamura Y."/>
            <person name="Kirsch R."/>
            <person name="Pauchet Y."/>
        </authorList>
    </citation>
    <scope>NUCLEOTIDE SEQUENCE</scope>
    <source>
        <strain evidence="6">MMC_N1</strain>
    </source>
</reference>
<keyword evidence="2 4" id="KW-0328">Glycosyltransferase</keyword>
<dbReference type="CDD" id="cd03784">
    <property type="entry name" value="GT1_Gtf-like"/>
    <property type="match status" value="1"/>
</dbReference>
<dbReference type="InterPro" id="IPR050271">
    <property type="entry name" value="UDP-glycosyltransferase"/>
</dbReference>
<dbReference type="PROSITE" id="PS00375">
    <property type="entry name" value="UDPGT"/>
    <property type="match status" value="1"/>
</dbReference>
<evidence type="ECO:0000256" key="3">
    <source>
        <dbReference type="ARBA" id="ARBA00022679"/>
    </source>
</evidence>
<organism evidence="6 7">
    <name type="scientific">Molorchus minor</name>
    <dbReference type="NCBI Taxonomy" id="1323400"/>
    <lineage>
        <taxon>Eukaryota</taxon>
        <taxon>Metazoa</taxon>
        <taxon>Ecdysozoa</taxon>
        <taxon>Arthropoda</taxon>
        <taxon>Hexapoda</taxon>
        <taxon>Insecta</taxon>
        <taxon>Pterygota</taxon>
        <taxon>Neoptera</taxon>
        <taxon>Endopterygota</taxon>
        <taxon>Coleoptera</taxon>
        <taxon>Polyphaga</taxon>
        <taxon>Cucujiformia</taxon>
        <taxon>Chrysomeloidea</taxon>
        <taxon>Cerambycidae</taxon>
        <taxon>Lamiinae</taxon>
        <taxon>Monochamini</taxon>
        <taxon>Molorchus</taxon>
    </lineage>
</organism>
<dbReference type="EC" id="2.4.1.17" evidence="5"/>